<reference evidence="3" key="2">
    <citation type="submission" date="2020-05" db="UniProtKB">
        <authorList>
            <consortium name="EnsemblMetazoa"/>
        </authorList>
    </citation>
    <scope>IDENTIFICATION</scope>
    <source>
        <strain evidence="3">wikel</strain>
    </source>
</reference>
<dbReference type="VEuPathDB" id="VectorBase:ISCI010847"/>
<dbReference type="PANTHER" id="PTHR10174">
    <property type="entry name" value="ALPHA-TOCOPHEROL TRANSFER PROTEIN-RELATED"/>
    <property type="match status" value="1"/>
</dbReference>
<organism>
    <name type="scientific">Ixodes scapularis</name>
    <name type="common">Black-legged tick</name>
    <name type="synonym">Deer tick</name>
    <dbReference type="NCBI Taxonomy" id="6945"/>
    <lineage>
        <taxon>Eukaryota</taxon>
        <taxon>Metazoa</taxon>
        <taxon>Ecdysozoa</taxon>
        <taxon>Arthropoda</taxon>
        <taxon>Chelicerata</taxon>
        <taxon>Arachnida</taxon>
        <taxon>Acari</taxon>
        <taxon>Parasitiformes</taxon>
        <taxon>Ixodida</taxon>
        <taxon>Ixodoidea</taxon>
        <taxon>Ixodidae</taxon>
        <taxon>Ixodinae</taxon>
        <taxon>Ixodes</taxon>
    </lineage>
</organism>
<dbReference type="PANTHER" id="PTHR10174:SF130">
    <property type="entry name" value="ALPHA-TOCOPHEROL TRANSFER PROTEIN-LIKE"/>
    <property type="match status" value="1"/>
</dbReference>
<dbReference type="EMBL" id="DS855752">
    <property type="protein sequence ID" value="EEC13746.1"/>
    <property type="molecule type" value="Genomic_DNA"/>
</dbReference>
<proteinExistence type="predicted"/>
<dbReference type="Gene3D" id="3.40.525.10">
    <property type="entry name" value="CRAL-TRIO lipid binding domain"/>
    <property type="match status" value="1"/>
</dbReference>
<dbReference type="AlphaFoldDB" id="B7Q4H4"/>
<protein>
    <recommendedName>
        <fullName evidence="1">CRAL-TRIO domain-containing protein</fullName>
    </recommendedName>
</protein>
<dbReference type="InParanoid" id="B7Q4H4"/>
<feature type="domain" description="CRAL-TRIO" evidence="1">
    <location>
        <begin position="1"/>
        <end position="69"/>
    </location>
</feature>
<dbReference type="HOGENOM" id="CLU_2352567_0_0_1"/>
<feature type="non-terminal residue" evidence="2">
    <location>
        <position position="1"/>
    </location>
</feature>
<dbReference type="EnsemblMetazoa" id="ISCW010847-RA">
    <property type="protein sequence ID" value="ISCW010847-PA"/>
    <property type="gene ID" value="ISCW010847"/>
</dbReference>
<dbReference type="VEuPathDB" id="VectorBase:ISCW010847"/>
<sequence>GCYPMRVKAVYIAHNPPIFETVYSFAKLFLKQKLVDRVHFIGRDYGKLHELIPRERLPEEYGGTLNNCDYDAFERSLRSMEDFFLELCECGYREQEA</sequence>
<dbReference type="SUPFAM" id="SSF52087">
    <property type="entry name" value="CRAL/TRIO domain"/>
    <property type="match status" value="1"/>
</dbReference>
<reference evidence="2 4" key="1">
    <citation type="submission" date="2008-03" db="EMBL/GenBank/DDBJ databases">
        <title>Annotation of Ixodes scapularis.</title>
        <authorList>
            <consortium name="Ixodes scapularis Genome Project Consortium"/>
            <person name="Caler E."/>
            <person name="Hannick L.I."/>
            <person name="Bidwell S."/>
            <person name="Joardar V."/>
            <person name="Thiagarajan M."/>
            <person name="Amedeo P."/>
            <person name="Galinsky K.J."/>
            <person name="Schobel S."/>
            <person name="Inman J."/>
            <person name="Hostetler J."/>
            <person name="Miller J."/>
            <person name="Hammond M."/>
            <person name="Megy K."/>
            <person name="Lawson D."/>
            <person name="Kodira C."/>
            <person name="Sutton G."/>
            <person name="Meyer J."/>
            <person name="Hill C.A."/>
            <person name="Birren B."/>
            <person name="Nene V."/>
            <person name="Collins F."/>
            <person name="Alarcon-Chaidez F."/>
            <person name="Wikel S."/>
            <person name="Strausberg R."/>
        </authorList>
    </citation>
    <scope>NUCLEOTIDE SEQUENCE [LARGE SCALE GENOMIC DNA]</scope>
    <source>
        <strain evidence="4">Wikel</strain>
        <strain evidence="2">Wikel colony</strain>
    </source>
</reference>
<gene>
    <name evidence="2" type="ORF">IscW_ISCW010847</name>
</gene>
<dbReference type="CDD" id="cd00170">
    <property type="entry name" value="SEC14"/>
    <property type="match status" value="1"/>
</dbReference>
<name>B7Q4H4_IXOSC</name>
<evidence type="ECO:0000313" key="4">
    <source>
        <dbReference type="Proteomes" id="UP000001555"/>
    </source>
</evidence>
<dbReference type="EMBL" id="ABJB010569725">
    <property type="status" value="NOT_ANNOTATED_CDS"/>
    <property type="molecule type" value="Genomic_DNA"/>
</dbReference>
<dbReference type="PaxDb" id="6945-B7Q4H4"/>
<dbReference type="InterPro" id="IPR001251">
    <property type="entry name" value="CRAL-TRIO_dom"/>
</dbReference>
<dbReference type="Pfam" id="PF00650">
    <property type="entry name" value="CRAL_TRIO"/>
    <property type="match status" value="1"/>
</dbReference>
<keyword evidence="4" id="KW-1185">Reference proteome</keyword>
<dbReference type="Proteomes" id="UP000001555">
    <property type="component" value="Unassembled WGS sequence"/>
</dbReference>
<accession>B7Q4H4</accession>
<dbReference type="PROSITE" id="PS50191">
    <property type="entry name" value="CRAL_TRIO"/>
    <property type="match status" value="1"/>
</dbReference>
<evidence type="ECO:0000259" key="1">
    <source>
        <dbReference type="PROSITE" id="PS50191"/>
    </source>
</evidence>
<dbReference type="InterPro" id="IPR036865">
    <property type="entry name" value="CRAL-TRIO_dom_sf"/>
</dbReference>
<dbReference type="PRINTS" id="PR00180">
    <property type="entry name" value="CRETINALDHBP"/>
</dbReference>
<evidence type="ECO:0000313" key="2">
    <source>
        <dbReference type="EMBL" id="EEC13746.1"/>
    </source>
</evidence>
<evidence type="ECO:0000313" key="3">
    <source>
        <dbReference type="EnsemblMetazoa" id="ISCW010847-PA"/>
    </source>
</evidence>